<keyword evidence="4" id="KW-1185">Reference proteome</keyword>
<reference evidence="2 3" key="2">
    <citation type="submission" date="2020-08" db="EMBL/GenBank/DDBJ databases">
        <title>Sequencing the genomes of 1000 actinobacteria strains.</title>
        <authorList>
            <person name="Klenk H.-P."/>
        </authorList>
    </citation>
    <scope>NUCLEOTIDE SEQUENCE [LARGE SCALE GENOMIC DNA]</scope>
    <source>
        <strain evidence="2 3">DSM 44772</strain>
    </source>
</reference>
<gene>
    <name evidence="2" type="ORF">F4557_002578</name>
    <name evidence="1" type="ORF">GCM10009546_22080</name>
</gene>
<comment type="caution">
    <text evidence="2">The sequence shown here is derived from an EMBL/GenBank/DDBJ whole genome shotgun (WGS) entry which is preliminary data.</text>
</comment>
<dbReference type="AlphaFoldDB" id="A0A7W7IBT0"/>
<dbReference type="Proteomes" id="UP000549343">
    <property type="component" value="Unassembled WGS sequence"/>
</dbReference>
<organism evidence="2 3">
    <name type="scientific">Actinomadura livida</name>
    <dbReference type="NCBI Taxonomy" id="79909"/>
    <lineage>
        <taxon>Bacteria</taxon>
        <taxon>Bacillati</taxon>
        <taxon>Actinomycetota</taxon>
        <taxon>Actinomycetes</taxon>
        <taxon>Streptosporangiales</taxon>
        <taxon>Thermomonosporaceae</taxon>
        <taxon>Actinomadura</taxon>
    </lineage>
</organism>
<dbReference type="EMBL" id="BAAAHD010000020">
    <property type="protein sequence ID" value="GAA0559510.1"/>
    <property type="molecule type" value="Genomic_DNA"/>
</dbReference>
<proteinExistence type="predicted"/>
<dbReference type="RefSeq" id="WP_132049878.1">
    <property type="nucleotide sequence ID" value="NZ_BAAAHD010000020.1"/>
</dbReference>
<reference evidence="1" key="3">
    <citation type="submission" date="2023-12" db="EMBL/GenBank/DDBJ databases">
        <authorList>
            <person name="Sun Q."/>
            <person name="Inoue M."/>
        </authorList>
    </citation>
    <scope>NUCLEOTIDE SEQUENCE</scope>
    <source>
        <strain evidence="1">JCM 10667</strain>
    </source>
</reference>
<evidence type="ECO:0000313" key="1">
    <source>
        <dbReference type="EMBL" id="GAA0559510.1"/>
    </source>
</evidence>
<dbReference type="Proteomes" id="UP001501427">
    <property type="component" value="Unassembled WGS sequence"/>
</dbReference>
<dbReference type="EMBL" id="JACHMV010000001">
    <property type="protein sequence ID" value="MBB4774160.1"/>
    <property type="molecule type" value="Genomic_DNA"/>
</dbReference>
<accession>A0A7W7IBT0</accession>
<name>A0A7W7IBT0_9ACTN</name>
<reference evidence="1 4" key="1">
    <citation type="journal article" date="2019" name="Int. J. Syst. Evol. Microbiol.">
        <title>The Global Catalogue of Microorganisms (GCM) 10K type strain sequencing project: providing services to taxonomists for standard genome sequencing and annotation.</title>
        <authorList>
            <consortium name="The Broad Institute Genomics Platform"/>
            <consortium name="The Broad Institute Genome Sequencing Center for Infectious Disease"/>
            <person name="Wu L."/>
            <person name="Ma J."/>
        </authorList>
    </citation>
    <scope>NUCLEOTIDE SEQUENCE [LARGE SCALE GENOMIC DNA]</scope>
    <source>
        <strain evidence="1 4">JCM 10667</strain>
    </source>
</reference>
<evidence type="ECO:0000313" key="2">
    <source>
        <dbReference type="EMBL" id="MBB4774160.1"/>
    </source>
</evidence>
<protein>
    <submittedName>
        <fullName evidence="2">Uncharacterized protein</fullName>
    </submittedName>
</protein>
<evidence type="ECO:0000313" key="4">
    <source>
        <dbReference type="Proteomes" id="UP001501427"/>
    </source>
</evidence>
<sequence length="61" mass="6486">MTQRNTTLSRHVTSEGIVVWTRCACGRLRMDLLPTAGGAPLTAGPCPRCHTGPDPLSPDRG</sequence>
<evidence type="ECO:0000313" key="3">
    <source>
        <dbReference type="Proteomes" id="UP000549343"/>
    </source>
</evidence>